<feature type="binding site" evidence="7">
    <location>
        <position position="30"/>
    </location>
    <ligand>
        <name>phosphoenolpyruvate</name>
        <dbReference type="ChEBI" id="CHEBI:58702"/>
    </ligand>
</feature>
<feature type="binding site" evidence="7">
    <location>
        <position position="31"/>
    </location>
    <ligand>
        <name>3-phosphoshikimate</name>
        <dbReference type="ChEBI" id="CHEBI:145989"/>
    </ligand>
</feature>
<feature type="binding site" evidence="7">
    <location>
        <position position="35"/>
    </location>
    <ligand>
        <name>3-phosphoshikimate</name>
        <dbReference type="ChEBI" id="CHEBI:145989"/>
    </ligand>
</feature>
<dbReference type="CDD" id="cd01556">
    <property type="entry name" value="EPSP_synthase"/>
    <property type="match status" value="1"/>
</dbReference>
<proteinExistence type="inferred from homology"/>
<feature type="binding site" evidence="7">
    <location>
        <position position="103"/>
    </location>
    <ligand>
        <name>phosphoenolpyruvate</name>
        <dbReference type="ChEBI" id="CHEBI:58702"/>
    </ligand>
</feature>
<dbReference type="Proteomes" id="UP001165306">
    <property type="component" value="Unassembled WGS sequence"/>
</dbReference>
<evidence type="ECO:0000256" key="3">
    <source>
        <dbReference type="ARBA" id="ARBA00022605"/>
    </source>
</evidence>
<dbReference type="PROSITE" id="PS00104">
    <property type="entry name" value="EPSP_SYNTHASE_1"/>
    <property type="match status" value="1"/>
</dbReference>
<dbReference type="NCBIfam" id="TIGR01356">
    <property type="entry name" value="aroA"/>
    <property type="match status" value="1"/>
</dbReference>
<comment type="function">
    <text evidence="7">Catalyzes the transfer of the enolpyruvyl moiety of phosphoenolpyruvate (PEP) to the 5-hydroxyl of shikimate-3-phosphate (S3P) to produce enolpyruvyl shikimate-3-phosphate and inorganic phosphate.</text>
</comment>
<feature type="binding site" evidence="7">
    <location>
        <position position="348"/>
    </location>
    <ligand>
        <name>3-phosphoshikimate</name>
        <dbReference type="ChEBI" id="CHEBI:145989"/>
    </ligand>
</feature>
<feature type="binding site" evidence="7">
    <location>
        <position position="418"/>
    </location>
    <ligand>
        <name>phosphoenolpyruvate</name>
        <dbReference type="ChEBI" id="CHEBI:58702"/>
    </ligand>
</feature>
<comment type="caution">
    <text evidence="7">Lacks conserved residue(s) required for the propagation of feature annotation.</text>
</comment>
<reference evidence="9" key="1">
    <citation type="submission" date="2022-06" db="EMBL/GenBank/DDBJ databases">
        <title>CFH 74404 Thermomicrobiaceae sp.</title>
        <authorList>
            <person name="Ming H."/>
            <person name="Li W.-J."/>
            <person name="Zhao Z."/>
        </authorList>
    </citation>
    <scope>NUCLEOTIDE SEQUENCE</scope>
    <source>
        <strain evidence="9">CFH 74404</strain>
    </source>
</reference>
<dbReference type="GO" id="GO:0009423">
    <property type="term" value="P:chorismate biosynthetic process"/>
    <property type="evidence" value="ECO:0007669"/>
    <property type="project" value="UniProtKB-UniRule"/>
</dbReference>
<dbReference type="PROSITE" id="PS00885">
    <property type="entry name" value="EPSP_SYNTHASE_2"/>
    <property type="match status" value="1"/>
</dbReference>
<dbReference type="HAMAP" id="MF_00210">
    <property type="entry name" value="EPSP_synth"/>
    <property type="match status" value="1"/>
</dbReference>
<organism evidence="9 10">
    <name type="scientific">Thermalbibacter longus</name>
    <dbReference type="NCBI Taxonomy" id="2951981"/>
    <lineage>
        <taxon>Bacteria</taxon>
        <taxon>Pseudomonadati</taxon>
        <taxon>Thermomicrobiota</taxon>
        <taxon>Thermomicrobia</taxon>
        <taxon>Thermomicrobiales</taxon>
        <taxon>Thermomicrobiaceae</taxon>
        <taxon>Thermalbibacter</taxon>
    </lineage>
</organism>
<dbReference type="InterPro" id="IPR036968">
    <property type="entry name" value="Enolpyruvate_Tfrase_sf"/>
</dbReference>
<evidence type="ECO:0000256" key="6">
    <source>
        <dbReference type="ARBA" id="ARBA00044633"/>
    </source>
</evidence>
<feature type="binding site" evidence="7">
    <location>
        <position position="131"/>
    </location>
    <ligand>
        <name>phosphoenolpyruvate</name>
        <dbReference type="ChEBI" id="CHEBI:58702"/>
    </ligand>
</feature>
<feature type="binding site" evidence="7">
    <location>
        <position position="393"/>
    </location>
    <ligand>
        <name>phosphoenolpyruvate</name>
        <dbReference type="ChEBI" id="CHEBI:58702"/>
    </ligand>
</feature>
<dbReference type="Pfam" id="PF00275">
    <property type="entry name" value="EPSP_synthase"/>
    <property type="match status" value="1"/>
</dbReference>
<dbReference type="AlphaFoldDB" id="A0AA41W9L5"/>
<evidence type="ECO:0000256" key="5">
    <source>
        <dbReference type="ARBA" id="ARBA00023141"/>
    </source>
</evidence>
<evidence type="ECO:0000256" key="1">
    <source>
        <dbReference type="ARBA" id="ARBA00004811"/>
    </source>
</evidence>
<feature type="binding site" evidence="7">
    <location>
        <position position="179"/>
    </location>
    <ligand>
        <name>3-phosphoshikimate</name>
        <dbReference type="ChEBI" id="CHEBI:145989"/>
    </ligand>
</feature>
<comment type="subcellular location">
    <subcellularLocation>
        <location evidence="7">Cytoplasm</location>
    </subcellularLocation>
</comment>
<evidence type="ECO:0000313" key="9">
    <source>
        <dbReference type="EMBL" id="MCM8747641.1"/>
    </source>
</evidence>
<name>A0AA41W9L5_9BACT</name>
<protein>
    <recommendedName>
        <fullName evidence="7">3-phosphoshikimate 1-carboxyvinyltransferase</fullName>
        <ecNumber evidence="7">2.5.1.19</ecNumber>
    </recommendedName>
    <alternativeName>
        <fullName evidence="7">5-enolpyruvylshikimate-3-phosphate synthase</fullName>
        <shortName evidence="7">EPSP synthase</shortName>
        <shortName evidence="7">EPSPS</shortName>
    </alternativeName>
</protein>
<feature type="domain" description="Enolpyruvate transferase" evidence="8">
    <location>
        <begin position="18"/>
        <end position="427"/>
    </location>
</feature>
<dbReference type="InterPro" id="IPR001986">
    <property type="entry name" value="Enolpyruvate_Tfrase_dom"/>
</dbReference>
<dbReference type="GO" id="GO:0009073">
    <property type="term" value="P:aromatic amino acid family biosynthetic process"/>
    <property type="evidence" value="ECO:0007669"/>
    <property type="project" value="UniProtKB-KW"/>
</dbReference>
<comment type="pathway">
    <text evidence="1 7">Metabolic intermediate biosynthesis; chorismate biosynthesis; chorismate from D-erythrose 4-phosphate and phosphoenolpyruvate: step 6/7.</text>
</comment>
<feature type="binding site" evidence="7">
    <location>
        <position position="352"/>
    </location>
    <ligand>
        <name>phosphoenolpyruvate</name>
        <dbReference type="ChEBI" id="CHEBI:58702"/>
    </ligand>
</feature>
<dbReference type="SUPFAM" id="SSF55205">
    <property type="entry name" value="EPT/RTPC-like"/>
    <property type="match status" value="1"/>
</dbReference>
<gene>
    <name evidence="7 9" type="primary">aroA</name>
    <name evidence="9" type="ORF">NET02_00615</name>
</gene>
<dbReference type="GO" id="GO:0008652">
    <property type="term" value="P:amino acid biosynthetic process"/>
    <property type="evidence" value="ECO:0007669"/>
    <property type="project" value="UniProtKB-KW"/>
</dbReference>
<dbReference type="InterPro" id="IPR006264">
    <property type="entry name" value="EPSP_synthase"/>
</dbReference>
<sequence length="434" mass="46109">MSMAPDYPPAITLEPVAGPIDAEVTLPGSKSYTNRALVLAALAEGTSTLHAALFSEDTAVMAESLRRLGIPVAEDPVGLTFTIEGKEGRIPADRAELFVGNSGTTARFLTALLALGQGEYLLDGVPRMRQRPIQPLLDALRQLGVDAASVSGSGCPPVRVRAQGLAGGKVLLPGSLSSQYLSALLMVGPCTRLGLEIEIEGELVSKPYVELTIQAMQAFGASVCCEGYRRFVVPGGQRYRARDYTVEPDASAASYFFALAAVTGGRVRVHNLGSRSAQGDVRFVDVLERMGCQVIREPDSITVQGPASLRGVEVDMNAISDTVQTLAAIAPLASGPVVIRNVAHIRHKETDRIHALATELRRLGVVVDEFPDGLAIYPSPVRPGTVQTYDDHRMAMSFAVLGCRVSGITIDNPGCVAKTFPDFFQRLAAALGRA</sequence>
<feature type="binding site" evidence="7">
    <location>
        <position position="321"/>
    </location>
    <ligand>
        <name>3-phosphoshikimate</name>
        <dbReference type="ChEBI" id="CHEBI:145989"/>
    </ligand>
</feature>
<keyword evidence="4 7" id="KW-0808">Transferase</keyword>
<dbReference type="GO" id="GO:0005737">
    <property type="term" value="C:cytoplasm"/>
    <property type="evidence" value="ECO:0007669"/>
    <property type="project" value="UniProtKB-SubCell"/>
</dbReference>
<keyword evidence="7" id="KW-0963">Cytoplasm</keyword>
<feature type="active site" description="Proton acceptor" evidence="7">
    <location>
        <position position="321"/>
    </location>
</feature>
<feature type="binding site" evidence="7">
    <location>
        <position position="179"/>
    </location>
    <ligand>
        <name>phosphoenolpyruvate</name>
        <dbReference type="ChEBI" id="CHEBI:58702"/>
    </ligand>
</feature>
<comment type="caution">
    <text evidence="9">The sequence shown here is derived from an EMBL/GenBank/DDBJ whole genome shotgun (WGS) entry which is preliminary data.</text>
</comment>
<comment type="similarity">
    <text evidence="2 7">Belongs to the EPSP synthase family.</text>
</comment>
<evidence type="ECO:0000256" key="7">
    <source>
        <dbReference type="HAMAP-Rule" id="MF_00210"/>
    </source>
</evidence>
<comment type="subunit">
    <text evidence="7">Monomer.</text>
</comment>
<dbReference type="RefSeq" id="WP_284055426.1">
    <property type="nucleotide sequence ID" value="NZ_JAMSLR010000001.1"/>
</dbReference>
<feature type="binding site" evidence="7">
    <location>
        <position position="30"/>
    </location>
    <ligand>
        <name>3-phosphoshikimate</name>
        <dbReference type="ChEBI" id="CHEBI:145989"/>
    </ligand>
</feature>
<dbReference type="PIRSF" id="PIRSF000505">
    <property type="entry name" value="EPSPS"/>
    <property type="match status" value="1"/>
</dbReference>
<dbReference type="PANTHER" id="PTHR21090:SF5">
    <property type="entry name" value="PENTAFUNCTIONAL AROM POLYPEPTIDE"/>
    <property type="match status" value="1"/>
</dbReference>
<accession>A0AA41W9L5</accession>
<dbReference type="InterPro" id="IPR023193">
    <property type="entry name" value="EPSP_synthase_CS"/>
</dbReference>
<dbReference type="PANTHER" id="PTHR21090">
    <property type="entry name" value="AROM/DEHYDROQUINATE SYNTHASE"/>
    <property type="match status" value="1"/>
</dbReference>
<dbReference type="EMBL" id="JAMSLR010000001">
    <property type="protein sequence ID" value="MCM8747641.1"/>
    <property type="molecule type" value="Genomic_DNA"/>
</dbReference>
<feature type="binding site" evidence="7">
    <location>
        <position position="177"/>
    </location>
    <ligand>
        <name>3-phosphoshikimate</name>
        <dbReference type="ChEBI" id="CHEBI:145989"/>
    </ligand>
</feature>
<dbReference type="EC" id="2.5.1.19" evidence="7"/>
<comment type="catalytic activity">
    <reaction evidence="6">
        <text>3-phosphoshikimate + phosphoenolpyruvate = 5-O-(1-carboxyvinyl)-3-phosphoshikimate + phosphate</text>
        <dbReference type="Rhea" id="RHEA:21256"/>
        <dbReference type="ChEBI" id="CHEBI:43474"/>
        <dbReference type="ChEBI" id="CHEBI:57701"/>
        <dbReference type="ChEBI" id="CHEBI:58702"/>
        <dbReference type="ChEBI" id="CHEBI:145989"/>
        <dbReference type="EC" id="2.5.1.19"/>
    </reaction>
    <physiologicalReaction direction="left-to-right" evidence="6">
        <dbReference type="Rhea" id="RHEA:21257"/>
    </physiologicalReaction>
</comment>
<keyword evidence="10" id="KW-1185">Reference proteome</keyword>
<evidence type="ECO:0000256" key="4">
    <source>
        <dbReference type="ARBA" id="ARBA00022679"/>
    </source>
</evidence>
<dbReference type="GO" id="GO:0003866">
    <property type="term" value="F:3-phosphoshikimate 1-carboxyvinyltransferase activity"/>
    <property type="evidence" value="ECO:0007669"/>
    <property type="project" value="UniProtKB-UniRule"/>
</dbReference>
<evidence type="ECO:0000256" key="2">
    <source>
        <dbReference type="ARBA" id="ARBA00009948"/>
    </source>
</evidence>
<dbReference type="InterPro" id="IPR013792">
    <property type="entry name" value="RNA3'P_cycl/enolpyr_Trfase_a/b"/>
</dbReference>
<dbReference type="Gene3D" id="3.65.10.10">
    <property type="entry name" value="Enolpyruvate transferase domain"/>
    <property type="match status" value="2"/>
</dbReference>
<feature type="binding site" evidence="7">
    <location>
        <position position="178"/>
    </location>
    <ligand>
        <name>3-phosphoshikimate</name>
        <dbReference type="ChEBI" id="CHEBI:145989"/>
    </ligand>
</feature>
<keyword evidence="5 7" id="KW-0057">Aromatic amino acid biosynthesis</keyword>
<evidence type="ECO:0000313" key="10">
    <source>
        <dbReference type="Proteomes" id="UP001165306"/>
    </source>
</evidence>
<feature type="binding site" evidence="7">
    <location>
        <position position="205"/>
    </location>
    <ligand>
        <name>3-phosphoshikimate</name>
        <dbReference type="ChEBI" id="CHEBI:145989"/>
    </ligand>
</feature>
<evidence type="ECO:0000259" key="8">
    <source>
        <dbReference type="Pfam" id="PF00275"/>
    </source>
</evidence>
<keyword evidence="3 7" id="KW-0028">Amino-acid biosynthesis</keyword>